<reference evidence="4 5" key="1">
    <citation type="submission" date="2024-09" db="EMBL/GenBank/DDBJ databases">
        <authorList>
            <person name="Sun Q."/>
            <person name="Mori K."/>
        </authorList>
    </citation>
    <scope>NUCLEOTIDE SEQUENCE [LARGE SCALE GENOMIC DNA]</scope>
    <source>
        <strain evidence="4 5">NCAIM B.02301</strain>
    </source>
</reference>
<keyword evidence="3" id="KW-0820">tRNA-binding</keyword>
<comment type="caution">
    <text evidence="4">The sequence shown here is derived from an EMBL/GenBank/DDBJ whole genome shotgun (WGS) entry which is preliminary data.</text>
</comment>
<dbReference type="SUPFAM" id="SSF52374">
    <property type="entry name" value="Nucleotidylyl transferase"/>
    <property type="match status" value="1"/>
</dbReference>
<dbReference type="Gene3D" id="3.40.50.620">
    <property type="entry name" value="HUPs"/>
    <property type="match status" value="1"/>
</dbReference>
<dbReference type="PANTHER" id="PTHR37825:SF1">
    <property type="entry name" value="TRNA(MET) CYTIDINE ACETATE LIGASE"/>
    <property type="match status" value="1"/>
</dbReference>
<evidence type="ECO:0000256" key="2">
    <source>
        <dbReference type="ARBA" id="ARBA00022694"/>
    </source>
</evidence>
<keyword evidence="2 3" id="KW-0819">tRNA processing</keyword>
<dbReference type="NCBIfam" id="NF010191">
    <property type="entry name" value="PRK13670.1"/>
    <property type="match status" value="1"/>
</dbReference>
<dbReference type="InterPro" id="IPR008513">
    <property type="entry name" value="tRNA(Met)_cyd_acetate_ligase"/>
</dbReference>
<organism evidence="4 5">
    <name type="scientific">Halalkalibacter alkalisediminis</name>
    <dbReference type="NCBI Taxonomy" id="935616"/>
    <lineage>
        <taxon>Bacteria</taxon>
        <taxon>Bacillati</taxon>
        <taxon>Bacillota</taxon>
        <taxon>Bacilli</taxon>
        <taxon>Bacillales</taxon>
        <taxon>Bacillaceae</taxon>
        <taxon>Halalkalibacter</taxon>
    </lineage>
</organism>
<comment type="catalytic activity">
    <reaction evidence="3">
        <text>cytidine(34) in elongator tRNA(Met) + acetate + ATP = N(4)-acetylcytidine(34) in elongator tRNA(Met) + AMP + diphosphate</text>
        <dbReference type="Rhea" id="RHEA:58144"/>
        <dbReference type="Rhea" id="RHEA-COMP:10693"/>
        <dbReference type="Rhea" id="RHEA-COMP:10694"/>
        <dbReference type="ChEBI" id="CHEBI:30089"/>
        <dbReference type="ChEBI" id="CHEBI:30616"/>
        <dbReference type="ChEBI" id="CHEBI:33019"/>
        <dbReference type="ChEBI" id="CHEBI:74900"/>
        <dbReference type="ChEBI" id="CHEBI:82748"/>
        <dbReference type="ChEBI" id="CHEBI:456215"/>
    </reaction>
</comment>
<accession>A0ABV6ND96</accession>
<comment type="subcellular location">
    <subcellularLocation>
        <location evidence="3">Cytoplasm</location>
    </subcellularLocation>
</comment>
<evidence type="ECO:0000313" key="4">
    <source>
        <dbReference type="EMBL" id="MFC0558718.1"/>
    </source>
</evidence>
<feature type="binding site" evidence="3">
    <location>
        <position position="165"/>
    </location>
    <ligand>
        <name>ATP</name>
        <dbReference type="ChEBI" id="CHEBI:30616"/>
    </ligand>
</feature>
<name>A0ABV6ND96_9BACI</name>
<feature type="binding site" evidence="3">
    <location>
        <position position="190"/>
    </location>
    <ligand>
        <name>ATP</name>
        <dbReference type="ChEBI" id="CHEBI:30616"/>
    </ligand>
</feature>
<dbReference type="Pfam" id="PF05636">
    <property type="entry name" value="HIGH_NTase1"/>
    <property type="match status" value="1"/>
</dbReference>
<dbReference type="Proteomes" id="UP001589833">
    <property type="component" value="Unassembled WGS sequence"/>
</dbReference>
<comment type="caution">
    <text evidence="3">Lacks conserved residue(s) required for the propagation of feature annotation.</text>
</comment>
<keyword evidence="5" id="KW-1185">Reference proteome</keyword>
<evidence type="ECO:0000313" key="5">
    <source>
        <dbReference type="Proteomes" id="UP001589833"/>
    </source>
</evidence>
<comment type="function">
    <text evidence="3">Catalyzes the formation of N(4)-acetylcytidine (ac(4)C) at the wobble position of elongator tRNA(Met), using acetate and ATP as substrates. First activates an acetate ion to form acetyladenylate (Ac-AMP) and then transfers the acetyl group to tRNA to form ac(4)C34.</text>
</comment>
<dbReference type="PANTHER" id="PTHR37825">
    <property type="entry name" value="TRNA(MET) CYTIDINE ACETATE LIGASE"/>
    <property type="match status" value="1"/>
</dbReference>
<keyword evidence="3" id="KW-0547">Nucleotide-binding</keyword>
<evidence type="ECO:0000256" key="1">
    <source>
        <dbReference type="ARBA" id="ARBA00022598"/>
    </source>
</evidence>
<dbReference type="HAMAP" id="MF_01539">
    <property type="entry name" value="TmcAL"/>
    <property type="match status" value="1"/>
</dbReference>
<keyword evidence="1 3" id="KW-0436">Ligase</keyword>
<feature type="binding site" evidence="3">
    <location>
        <begin position="10"/>
        <end position="23"/>
    </location>
    <ligand>
        <name>ATP</name>
        <dbReference type="ChEBI" id="CHEBI:30616"/>
    </ligand>
</feature>
<comment type="similarity">
    <text evidence="3">Belongs to the TmcAL family.</text>
</comment>
<dbReference type="InterPro" id="IPR014729">
    <property type="entry name" value="Rossmann-like_a/b/a_fold"/>
</dbReference>
<dbReference type="EC" id="6.3.4.-" evidence="3"/>
<protein>
    <recommendedName>
        <fullName evidence="3">tRNA(Met) cytidine acetate ligase</fullName>
        <ecNumber evidence="3">6.3.4.-</ecNumber>
    </recommendedName>
</protein>
<keyword evidence="3" id="KW-0963">Cytoplasm</keyword>
<keyword evidence="3" id="KW-0067">ATP-binding</keyword>
<proteinExistence type="inferred from homology"/>
<evidence type="ECO:0000256" key="3">
    <source>
        <dbReference type="HAMAP-Rule" id="MF_01539"/>
    </source>
</evidence>
<sequence>MNQLKAVGIVVEYNPFHNGHLYQINEAKKMTNADVVIAVMSTSFLQRGEPAIVSKWVRTQMALLNGIDLVVELPYIYSTQKAETFAHGAIAILAELGVDFLNFGSESGNIQAFNHLVSFMSSQKSEFDHLVKRYMKLGYSYPKSTSEAFNQLNLQEETLPLTEPNNILGFHYVKAIDDQKAPIQATTTLRRQAHYHDPTITTNPIASATSIRKTLSDNDSIQIRHVVPKETYQLLTTYKKTYSILHTWDDYFNLLQYKILSTPVEQLRVLYECEEGLEYRVKEKIQTAASFSEWMQLLKTKRYTWTRLQRLATHLLTNTSKVEMEEATATKPSYIRLLGMTKNGQTFINKTKQHRQIPLITKLAKANGIQAKIEERITNVYLSPLKKEQQLAEMKQEYSRPPIMVT</sequence>
<feature type="binding site" evidence="3">
    <location>
        <position position="104"/>
    </location>
    <ligand>
        <name>ATP</name>
        <dbReference type="ChEBI" id="CHEBI:30616"/>
    </ligand>
</feature>
<dbReference type="EMBL" id="JBHLTR010000006">
    <property type="protein sequence ID" value="MFC0558718.1"/>
    <property type="molecule type" value="Genomic_DNA"/>
</dbReference>
<gene>
    <name evidence="3" type="primary">tmcAL</name>
    <name evidence="4" type="ORF">ACFFH4_06600</name>
</gene>
<keyword evidence="3" id="KW-0694">RNA-binding</keyword>
<dbReference type="RefSeq" id="WP_390186073.1">
    <property type="nucleotide sequence ID" value="NZ_JBHLTR010000006.1"/>
</dbReference>